<dbReference type="PROSITE" id="PS50110">
    <property type="entry name" value="RESPONSE_REGULATORY"/>
    <property type="match status" value="1"/>
</dbReference>
<evidence type="ECO:0000313" key="4">
    <source>
        <dbReference type="EMBL" id="MBK3518979.1"/>
    </source>
</evidence>
<sequence length="135" mass="15394">MKNKCLQIILVDDSQDFIDALELHLKKNFNCVIVAKYNNGLAFAESELLDKADLVFCDIEMPEMNGIKATQQVNYKHPQLPVVAITMHEERIYLKEIVEAGFKGFIYKPKVYQTLTDVVIKVLANQLAIPLNLKL</sequence>
<dbReference type="Gene3D" id="3.40.50.2300">
    <property type="match status" value="1"/>
</dbReference>
<dbReference type="InterPro" id="IPR011006">
    <property type="entry name" value="CheY-like_superfamily"/>
</dbReference>
<dbReference type="Pfam" id="PF00072">
    <property type="entry name" value="Response_reg"/>
    <property type="match status" value="1"/>
</dbReference>
<keyword evidence="5" id="KW-1185">Reference proteome</keyword>
<evidence type="ECO:0000256" key="2">
    <source>
        <dbReference type="PROSITE-ProRule" id="PRU00169"/>
    </source>
</evidence>
<dbReference type="CDD" id="cd17535">
    <property type="entry name" value="REC_NarL-like"/>
    <property type="match status" value="1"/>
</dbReference>
<dbReference type="PANTHER" id="PTHR44591:SF3">
    <property type="entry name" value="RESPONSE REGULATORY DOMAIN-CONTAINING PROTEIN"/>
    <property type="match status" value="1"/>
</dbReference>
<dbReference type="SMART" id="SM00448">
    <property type="entry name" value="REC"/>
    <property type="match status" value="1"/>
</dbReference>
<keyword evidence="1 2" id="KW-0597">Phosphoprotein</keyword>
<dbReference type="InterPro" id="IPR001789">
    <property type="entry name" value="Sig_transdc_resp-reg_receiver"/>
</dbReference>
<evidence type="ECO:0000259" key="3">
    <source>
        <dbReference type="PROSITE" id="PS50110"/>
    </source>
</evidence>
<proteinExistence type="predicted"/>
<dbReference type="InterPro" id="IPR058245">
    <property type="entry name" value="NreC/VraR/RcsB-like_REC"/>
</dbReference>
<dbReference type="InterPro" id="IPR050595">
    <property type="entry name" value="Bact_response_regulator"/>
</dbReference>
<dbReference type="SUPFAM" id="SSF52172">
    <property type="entry name" value="CheY-like"/>
    <property type="match status" value="1"/>
</dbReference>
<feature type="domain" description="Response regulatory" evidence="3">
    <location>
        <begin position="7"/>
        <end position="123"/>
    </location>
</feature>
<dbReference type="EMBL" id="JAENRR010000048">
    <property type="protein sequence ID" value="MBK3518979.1"/>
    <property type="molecule type" value="Genomic_DNA"/>
</dbReference>
<feature type="modified residue" description="4-aspartylphosphate" evidence="2">
    <location>
        <position position="58"/>
    </location>
</feature>
<reference evidence="4 5" key="1">
    <citation type="submission" date="2021-01" db="EMBL/GenBank/DDBJ databases">
        <title>Carboxyliciviraga sp.nov., isolated from coastal sediments.</title>
        <authorList>
            <person name="Lu D."/>
            <person name="Zhang T."/>
        </authorList>
    </citation>
    <scope>NUCLEOTIDE SEQUENCE [LARGE SCALE GENOMIC DNA]</scope>
    <source>
        <strain evidence="4 5">N1Y132</strain>
    </source>
</reference>
<dbReference type="PANTHER" id="PTHR44591">
    <property type="entry name" value="STRESS RESPONSE REGULATOR PROTEIN 1"/>
    <property type="match status" value="1"/>
</dbReference>
<comment type="caution">
    <text evidence="4">The sequence shown here is derived from an EMBL/GenBank/DDBJ whole genome shotgun (WGS) entry which is preliminary data.</text>
</comment>
<protein>
    <submittedName>
        <fullName evidence="4">Response regulator transcription factor</fullName>
    </submittedName>
</protein>
<dbReference type="Proteomes" id="UP000605676">
    <property type="component" value="Unassembled WGS sequence"/>
</dbReference>
<evidence type="ECO:0000256" key="1">
    <source>
        <dbReference type="ARBA" id="ARBA00022553"/>
    </source>
</evidence>
<gene>
    <name evidence="4" type="ORF">JIV24_16650</name>
</gene>
<dbReference type="RefSeq" id="WP_200466200.1">
    <property type="nucleotide sequence ID" value="NZ_JAENRR010000048.1"/>
</dbReference>
<name>A0ABS1HMR6_9BACT</name>
<evidence type="ECO:0000313" key="5">
    <source>
        <dbReference type="Proteomes" id="UP000605676"/>
    </source>
</evidence>
<accession>A0ABS1HMR6</accession>
<organism evidence="4 5">
    <name type="scientific">Carboxylicivirga marina</name>
    <dbReference type="NCBI Taxonomy" id="2800988"/>
    <lineage>
        <taxon>Bacteria</taxon>
        <taxon>Pseudomonadati</taxon>
        <taxon>Bacteroidota</taxon>
        <taxon>Bacteroidia</taxon>
        <taxon>Marinilabiliales</taxon>
        <taxon>Marinilabiliaceae</taxon>
        <taxon>Carboxylicivirga</taxon>
    </lineage>
</organism>